<evidence type="ECO:0000313" key="2">
    <source>
        <dbReference type="Proteomes" id="UP000002572"/>
    </source>
</evidence>
<accession>E6W4B0</accession>
<gene>
    <name evidence="1" type="ordered locus">Selin_1149</name>
</gene>
<evidence type="ECO:0008006" key="3">
    <source>
        <dbReference type="Google" id="ProtNLM"/>
    </source>
</evidence>
<dbReference type="STRING" id="653733.Selin_1149"/>
<dbReference type="AlphaFoldDB" id="E6W4B0"/>
<sequence length="66" mass="8053">MKKAPRRVLCGHCRHYYITWDTHFPFGCRRLNFKSRHQPSLEVFRSSGMPCQYYEEKKEKNHDHSP</sequence>
<reference evidence="1 2" key="1">
    <citation type="submission" date="2010-12" db="EMBL/GenBank/DDBJ databases">
        <title>Complete sequence of Desulfurispirillum indicum S5.</title>
        <authorList>
            <consortium name="US DOE Joint Genome Institute"/>
            <person name="Lucas S."/>
            <person name="Copeland A."/>
            <person name="Lapidus A."/>
            <person name="Cheng J.-F."/>
            <person name="Goodwin L."/>
            <person name="Pitluck S."/>
            <person name="Chertkov O."/>
            <person name="Held B."/>
            <person name="Detter J.C."/>
            <person name="Han C."/>
            <person name="Tapia R."/>
            <person name="Land M."/>
            <person name="Hauser L."/>
            <person name="Kyrpides N."/>
            <person name="Ivanova N."/>
            <person name="Mikhailova N."/>
            <person name="Haggblom M."/>
            <person name="Rauschenbach I."/>
            <person name="Bini E."/>
            <person name="Woyke T."/>
        </authorList>
    </citation>
    <scope>NUCLEOTIDE SEQUENCE [LARGE SCALE GENOMIC DNA]</scope>
    <source>
        <strain evidence="2">ATCC BAA-1389 / DSM 22839 / S5</strain>
    </source>
</reference>
<dbReference type="InParanoid" id="E6W4B0"/>
<protein>
    <recommendedName>
        <fullName evidence="3">Uracil-DNA glycosylase</fullName>
    </recommendedName>
</protein>
<keyword evidence="2" id="KW-1185">Reference proteome</keyword>
<dbReference type="Proteomes" id="UP000002572">
    <property type="component" value="Chromosome"/>
</dbReference>
<proteinExistence type="predicted"/>
<dbReference type="HOGENOM" id="CLU_197489_1_0_0"/>
<organism evidence="1 2">
    <name type="scientific">Desulfurispirillum indicum (strain ATCC BAA-1389 / DSM 22839 / S5)</name>
    <dbReference type="NCBI Taxonomy" id="653733"/>
    <lineage>
        <taxon>Bacteria</taxon>
        <taxon>Pseudomonadati</taxon>
        <taxon>Chrysiogenota</taxon>
        <taxon>Chrysiogenia</taxon>
        <taxon>Chrysiogenales</taxon>
        <taxon>Chrysiogenaceae</taxon>
        <taxon>Desulfurispirillum</taxon>
    </lineage>
</organism>
<dbReference type="EMBL" id="CP002432">
    <property type="protein sequence ID" value="ADU65884.1"/>
    <property type="molecule type" value="Genomic_DNA"/>
</dbReference>
<name>E6W4B0_DESIS</name>
<evidence type="ECO:0000313" key="1">
    <source>
        <dbReference type="EMBL" id="ADU65884.1"/>
    </source>
</evidence>
<dbReference type="KEGG" id="din:Selin_1149"/>